<organism evidence="1 2">
    <name type="scientific">Staphylococcus lloydii</name>
    <dbReference type="NCBI Taxonomy" id="2781774"/>
    <lineage>
        <taxon>Bacteria</taxon>
        <taxon>Bacillati</taxon>
        <taxon>Bacillota</taxon>
        <taxon>Bacilli</taxon>
        <taxon>Bacillales</taxon>
        <taxon>Staphylococcaceae</taxon>
        <taxon>Staphylococcus</taxon>
    </lineage>
</organism>
<evidence type="ECO:0000313" key="2">
    <source>
        <dbReference type="Proteomes" id="UP000594455"/>
    </source>
</evidence>
<dbReference type="EMBL" id="CP064056">
    <property type="protein sequence ID" value="QPM75025.1"/>
    <property type="molecule type" value="Genomic_DNA"/>
</dbReference>
<dbReference type="AlphaFoldDB" id="A0A7T1F9T9"/>
<dbReference type="RefSeq" id="WP_195718779.1">
    <property type="nucleotide sequence ID" value="NZ_CP064056.1"/>
</dbReference>
<sequence length="138" mass="16518">MQELKKVDYAKLEDYIENLDKYREELKFREYEIMSNHEPDNPDGGKANYISNPVEQQFMKCNADAKYRRLQDIVGGTERYLETCDSETIEIYRLKFWDKPIECNTWNAIADRYYTSHSGMRRFKTAQLEKLAKFIGYV</sequence>
<dbReference type="InterPro" id="IPR006523">
    <property type="entry name" value="RinA"/>
</dbReference>
<protein>
    <submittedName>
        <fullName evidence="1">Transcriptional regulator</fullName>
    </submittedName>
</protein>
<dbReference type="Proteomes" id="UP000594455">
    <property type="component" value="Chromosome"/>
</dbReference>
<name>A0A7T1F9T9_9STAP</name>
<dbReference type="NCBIfam" id="TIGR01636">
    <property type="entry name" value="phage_rinA"/>
    <property type="match status" value="1"/>
</dbReference>
<proteinExistence type="predicted"/>
<gene>
    <name evidence="1" type="ORF">ISP08_12010</name>
</gene>
<keyword evidence="2" id="KW-1185">Reference proteome</keyword>
<reference evidence="1 2" key="1">
    <citation type="submission" date="2020-10" db="EMBL/GenBank/DDBJ databases">
        <title>Closed genome sequences of Staphylococcus lloydii sp. nov. and Staphylococcus durrellii sp. nov. Isolated from Captive Fruit Bats (Pteropus livingstonii).</title>
        <authorList>
            <person name="Fountain K."/>
        </authorList>
    </citation>
    <scope>NUCLEOTIDE SEQUENCE [LARGE SCALE GENOMIC DNA]</scope>
    <source>
        <strain evidence="1 2">23_2_7_LY</strain>
    </source>
</reference>
<dbReference type="KEGG" id="sllo:ISP08_12010"/>
<evidence type="ECO:0000313" key="1">
    <source>
        <dbReference type="EMBL" id="QPM75025.1"/>
    </source>
</evidence>
<accession>A0A7T1F9T9</accession>